<dbReference type="Proteomes" id="UP000054908">
    <property type="component" value="Unassembled WGS sequence"/>
</dbReference>
<dbReference type="PATRIC" id="fig|466.6.peg.89"/>
<protein>
    <recommendedName>
        <fullName evidence="4">DUF4239 domain-containing protein</fullName>
    </recommendedName>
</protein>
<evidence type="ECO:0000313" key="2">
    <source>
        <dbReference type="EMBL" id="KTD31896.1"/>
    </source>
</evidence>
<sequence length="260" mass="29669">MRELINTIPFWWLMIASIVLFASLSYFSSRLSTHLISISNDKKHRALVHTSINILSTGFFILIAFVIINTWNYLMEARNVTSKEADSLALLFHNISQFPEENRVNIFNAARNYLVSVRVNEWKAMRKGATNQSSWNNLETLYGELQHYKPQTPHETLFYSQAILNVNNIIEARRGRVNKLDSVIPRQISESLIVGTIFLTIFIGLIRARSDLISNIPIFLFAMCLAFNLALALSFDYPFSGSISVSNKLFYQGILGKIPD</sequence>
<dbReference type="InterPro" id="IPR025333">
    <property type="entry name" value="DUF4239"/>
</dbReference>
<keyword evidence="1" id="KW-1133">Transmembrane helix</keyword>
<dbReference type="STRING" id="466.Lmac_0086"/>
<feature type="transmembrane region" description="Helical" evidence="1">
    <location>
        <begin position="7"/>
        <end position="27"/>
    </location>
</feature>
<organism evidence="2 3">
    <name type="scientific">Legionella maceachernii</name>
    <dbReference type="NCBI Taxonomy" id="466"/>
    <lineage>
        <taxon>Bacteria</taxon>
        <taxon>Pseudomonadati</taxon>
        <taxon>Pseudomonadota</taxon>
        <taxon>Gammaproteobacteria</taxon>
        <taxon>Legionellales</taxon>
        <taxon>Legionellaceae</taxon>
        <taxon>Legionella</taxon>
    </lineage>
</organism>
<dbReference type="OrthoDB" id="5647763at2"/>
<gene>
    <name evidence="2" type="ORF">Lmac_0086</name>
</gene>
<dbReference type="Pfam" id="PF14023">
    <property type="entry name" value="Bestrophin-like"/>
    <property type="match status" value="1"/>
</dbReference>
<feature type="transmembrane region" description="Helical" evidence="1">
    <location>
        <begin position="218"/>
        <end position="239"/>
    </location>
</feature>
<dbReference type="RefSeq" id="WP_058450928.1">
    <property type="nucleotide sequence ID" value="NZ_CAAAIB010000003.1"/>
</dbReference>
<dbReference type="EMBL" id="LNYL01000002">
    <property type="protein sequence ID" value="KTD31896.1"/>
    <property type="molecule type" value="Genomic_DNA"/>
</dbReference>
<evidence type="ECO:0008006" key="4">
    <source>
        <dbReference type="Google" id="ProtNLM"/>
    </source>
</evidence>
<keyword evidence="1" id="KW-0812">Transmembrane</keyword>
<name>A0A0W0WHS8_9GAMM</name>
<evidence type="ECO:0000313" key="3">
    <source>
        <dbReference type="Proteomes" id="UP000054908"/>
    </source>
</evidence>
<accession>A0A0W0WHS8</accession>
<reference evidence="2 3" key="1">
    <citation type="submission" date="2015-11" db="EMBL/GenBank/DDBJ databases">
        <title>Genomic analysis of 38 Legionella species identifies large and diverse effector repertoires.</title>
        <authorList>
            <person name="Burstein D."/>
            <person name="Amaro F."/>
            <person name="Zusman T."/>
            <person name="Lifshitz Z."/>
            <person name="Cohen O."/>
            <person name="Gilbert J.A."/>
            <person name="Pupko T."/>
            <person name="Shuman H.A."/>
            <person name="Segal G."/>
        </authorList>
    </citation>
    <scope>NUCLEOTIDE SEQUENCE [LARGE SCALE GENOMIC DNA]</scope>
    <source>
        <strain evidence="2 3">PX-1-G2-E2</strain>
    </source>
</reference>
<proteinExistence type="predicted"/>
<dbReference type="AlphaFoldDB" id="A0A0W0WHS8"/>
<comment type="caution">
    <text evidence="2">The sequence shown here is derived from an EMBL/GenBank/DDBJ whole genome shotgun (WGS) entry which is preliminary data.</text>
</comment>
<feature type="transmembrane region" description="Helical" evidence="1">
    <location>
        <begin position="47"/>
        <end position="68"/>
    </location>
</feature>
<evidence type="ECO:0000256" key="1">
    <source>
        <dbReference type="SAM" id="Phobius"/>
    </source>
</evidence>
<keyword evidence="3" id="KW-1185">Reference proteome</keyword>
<feature type="transmembrane region" description="Helical" evidence="1">
    <location>
        <begin position="188"/>
        <end position="206"/>
    </location>
</feature>
<keyword evidence="1" id="KW-0472">Membrane</keyword>